<feature type="domain" description="Alpha/beta-hydrolase N-terminal" evidence="4">
    <location>
        <begin position="37"/>
        <end position="243"/>
    </location>
</feature>
<accession>A0A5C6BZJ4</accession>
<evidence type="ECO:0000313" key="6">
    <source>
        <dbReference type="Proteomes" id="UP000316304"/>
    </source>
</evidence>
<evidence type="ECO:0000259" key="4">
    <source>
        <dbReference type="Pfam" id="PF15420"/>
    </source>
</evidence>
<sequence length="632" mass="69984">MFEKWKWRLQTWSLDYGRSFSFIGLVFAALFFAASVTPSLLPRHYAVQGLLSGFSIASGYGVGVALVHLFCFLELPEPSEAKQWTLKRLIVAVVAIVFVAFVWRMTFWQNSIRVLMELPPLESAYPYRMALIAIVSGASLVALGRMFVKAVGYVSDKLNRILPRRIAFATGFTLVVLFAFVLANDLIARGLLDAADSFFARMDVSTDEGVEQPSEPLLCGSEASLVAWDSIGRQGQNHLTSGPSQQQIAAFFAVDAPVHHGADAADDDGAAGGDADASSKDGSRSQEGSRVDRVDDTNPEIRRPVRVYVGMRSHANEQERASDDERAKLALDELKRVGGFERSVLIVATPTGTGWLDPSAVDTIEYLHGGDTAIVSMQYSHLPSWITLLVDPQRSVEAADALFNQIYGYWKTLPKNARPKLYLHGLSLGALGSEISADMFTIFEDPLDGAVWSGPPFPSQNWRSFVNDRNAGSPPWLPTFRDGRLLRFTGQHNALRSNAAWGPMRNVYIQHASDPMIWFSPHLAWIAPDWLNEPRGPDVSPHLRWYPIITFLQVAFDMPMATSVPMGYGHNYSPSSYIDAWIAVTQPKGWSEQRVTSLKRLFETRTVTSSHDPTAPRLPPTHSPTLLVPPHQ</sequence>
<feature type="transmembrane region" description="Helical" evidence="2">
    <location>
        <begin position="53"/>
        <end position="73"/>
    </location>
</feature>
<keyword evidence="2" id="KW-1133">Transmembrane helix</keyword>
<evidence type="ECO:0000259" key="3">
    <source>
        <dbReference type="Pfam" id="PF10081"/>
    </source>
</evidence>
<dbReference type="AlphaFoldDB" id="A0A5C6BZJ4"/>
<evidence type="ECO:0000313" key="5">
    <source>
        <dbReference type="EMBL" id="TWU17355.1"/>
    </source>
</evidence>
<dbReference type="Pfam" id="PF10081">
    <property type="entry name" value="Abhydrolase_9"/>
    <property type="match status" value="1"/>
</dbReference>
<dbReference type="InterPro" id="IPR027788">
    <property type="entry name" value="Alpha/beta-hydrolase_N_dom"/>
</dbReference>
<feature type="transmembrane region" description="Helical" evidence="2">
    <location>
        <begin position="20"/>
        <end position="41"/>
    </location>
</feature>
<keyword evidence="2" id="KW-0472">Membrane</keyword>
<dbReference type="EMBL" id="SJPT01000012">
    <property type="protein sequence ID" value="TWU17355.1"/>
    <property type="molecule type" value="Genomic_DNA"/>
</dbReference>
<keyword evidence="6" id="KW-1185">Reference proteome</keyword>
<feature type="region of interest" description="Disordered" evidence="1">
    <location>
        <begin position="606"/>
        <end position="632"/>
    </location>
</feature>
<feature type="region of interest" description="Disordered" evidence="1">
    <location>
        <begin position="262"/>
        <end position="303"/>
    </location>
</feature>
<dbReference type="InterPro" id="IPR012037">
    <property type="entry name" value="Alpha/beta-hydrolase_fam"/>
</dbReference>
<dbReference type="RefSeq" id="WP_197169463.1">
    <property type="nucleotide sequence ID" value="NZ_SJPT01000012.1"/>
</dbReference>
<feature type="domain" description="Alpha/beta-hydrolase catalytic" evidence="3">
    <location>
        <begin position="305"/>
        <end position="596"/>
    </location>
</feature>
<feature type="transmembrane region" description="Helical" evidence="2">
    <location>
        <begin position="125"/>
        <end position="144"/>
    </location>
</feature>
<evidence type="ECO:0008006" key="7">
    <source>
        <dbReference type="Google" id="ProtNLM"/>
    </source>
</evidence>
<evidence type="ECO:0000256" key="1">
    <source>
        <dbReference type="SAM" id="MobiDB-lite"/>
    </source>
</evidence>
<evidence type="ECO:0000256" key="2">
    <source>
        <dbReference type="SAM" id="Phobius"/>
    </source>
</evidence>
<dbReference type="Proteomes" id="UP000316304">
    <property type="component" value="Unassembled WGS sequence"/>
</dbReference>
<dbReference type="Pfam" id="PF15420">
    <property type="entry name" value="Abhydrolase_9_N"/>
    <property type="match status" value="1"/>
</dbReference>
<keyword evidence="2" id="KW-0812">Transmembrane</keyword>
<comment type="caution">
    <text evidence="5">The sequence shown here is derived from an EMBL/GenBank/DDBJ whole genome shotgun (WGS) entry which is preliminary data.</text>
</comment>
<protein>
    <recommendedName>
        <fullName evidence="7">Alpha/beta-hydrolase family protein</fullName>
    </recommendedName>
</protein>
<proteinExistence type="predicted"/>
<feature type="transmembrane region" description="Helical" evidence="2">
    <location>
        <begin position="165"/>
        <end position="183"/>
    </location>
</feature>
<name>A0A5C6BZJ4_9BACT</name>
<reference evidence="5 6" key="1">
    <citation type="submission" date="2019-02" db="EMBL/GenBank/DDBJ databases">
        <title>Deep-cultivation of Planctomycetes and their phenomic and genomic characterization uncovers novel biology.</title>
        <authorList>
            <person name="Wiegand S."/>
            <person name="Jogler M."/>
            <person name="Boedeker C."/>
            <person name="Pinto D."/>
            <person name="Vollmers J."/>
            <person name="Rivas-Marin E."/>
            <person name="Kohn T."/>
            <person name="Peeters S.H."/>
            <person name="Heuer A."/>
            <person name="Rast P."/>
            <person name="Oberbeckmann S."/>
            <person name="Bunk B."/>
            <person name="Jeske O."/>
            <person name="Meyerdierks A."/>
            <person name="Storesund J.E."/>
            <person name="Kallscheuer N."/>
            <person name="Luecker S."/>
            <person name="Lage O.M."/>
            <person name="Pohl T."/>
            <person name="Merkel B.J."/>
            <person name="Hornburger P."/>
            <person name="Mueller R.-W."/>
            <person name="Bruemmer F."/>
            <person name="Labrenz M."/>
            <person name="Spormann A.M."/>
            <person name="Op Den Camp H."/>
            <person name="Overmann J."/>
            <person name="Amann R."/>
            <person name="Jetten M.S.M."/>
            <person name="Mascher T."/>
            <person name="Medema M.H."/>
            <person name="Devos D.P."/>
            <person name="Kaster A.-K."/>
            <person name="Ovreas L."/>
            <person name="Rohde M."/>
            <person name="Galperin M.Y."/>
            <person name="Jogler C."/>
        </authorList>
    </citation>
    <scope>NUCLEOTIDE SEQUENCE [LARGE SCALE GENOMIC DNA]</scope>
    <source>
        <strain evidence="5 6">Pla52o</strain>
    </source>
</reference>
<dbReference type="InterPro" id="IPR027787">
    <property type="entry name" value="Alpha/beta-hydrolase_catalytic"/>
</dbReference>
<feature type="transmembrane region" description="Helical" evidence="2">
    <location>
        <begin position="85"/>
        <end position="105"/>
    </location>
</feature>
<organism evidence="5 6">
    <name type="scientific">Novipirellula galeiformis</name>
    <dbReference type="NCBI Taxonomy" id="2528004"/>
    <lineage>
        <taxon>Bacteria</taxon>
        <taxon>Pseudomonadati</taxon>
        <taxon>Planctomycetota</taxon>
        <taxon>Planctomycetia</taxon>
        <taxon>Pirellulales</taxon>
        <taxon>Pirellulaceae</taxon>
        <taxon>Novipirellula</taxon>
    </lineage>
</organism>
<dbReference type="PIRSF" id="PIRSF007542">
    <property type="entry name" value="UCP007542"/>
    <property type="match status" value="1"/>
</dbReference>
<gene>
    <name evidence="5" type="ORF">Pla52o_51590</name>
</gene>
<feature type="compositionally biased region" description="Basic and acidic residues" evidence="1">
    <location>
        <begin position="277"/>
        <end position="303"/>
    </location>
</feature>